<dbReference type="Proteomes" id="UP000201609">
    <property type="component" value="Segment"/>
</dbReference>
<organism evidence="2 3">
    <name type="scientific">Mesorhizobium phage vB_MloP_Lo5R7ANS</name>
    <dbReference type="NCBI Taxonomy" id="1527771"/>
    <lineage>
        <taxon>Viruses</taxon>
        <taxon>Duplodnaviria</taxon>
        <taxon>Heunggongvirae</taxon>
        <taxon>Uroviricota</taxon>
        <taxon>Caudoviricetes</taxon>
        <taxon>Autographivirales</taxon>
        <taxon>Pairvirus</taxon>
        <taxon>Pairvirus Lo5R7ANS</taxon>
    </lineage>
</organism>
<dbReference type="InterPro" id="IPR036388">
    <property type="entry name" value="WH-like_DNA-bd_sf"/>
</dbReference>
<keyword evidence="3" id="KW-1185">Reference proteome</keyword>
<evidence type="ECO:0000313" key="3">
    <source>
        <dbReference type="Proteomes" id="UP000201609"/>
    </source>
</evidence>
<dbReference type="GO" id="GO:0003677">
    <property type="term" value="F:DNA binding"/>
    <property type="evidence" value="ECO:0007669"/>
    <property type="project" value="InterPro"/>
</dbReference>
<dbReference type="SUPFAM" id="SSF46785">
    <property type="entry name" value="Winged helix' DNA-binding domain"/>
    <property type="match status" value="1"/>
</dbReference>
<proteinExistence type="predicted"/>
<protein>
    <recommendedName>
        <fullName evidence="1">HTH iclR-type domain-containing protein</fullName>
    </recommendedName>
</protein>
<dbReference type="InterPro" id="IPR036390">
    <property type="entry name" value="WH_DNA-bd_sf"/>
</dbReference>
<reference evidence="2 3" key="1">
    <citation type="submission" date="2014-07" db="EMBL/GenBank/DDBJ databases">
        <title>Genomic characterization of two T7-like Mesorhizobium loti phages vB_MloP_Lo5R7ANS and vB_MloP_Cp1R7ANS-C2.</title>
        <authorList>
            <person name="Halmillawewa A.P."/>
            <person name="Perry B."/>
            <person name="Gavard R."/>
            <person name="Yost C.K."/>
            <person name="Hynes M.F."/>
        </authorList>
    </citation>
    <scope>NUCLEOTIDE SEQUENCE [LARGE SCALE GENOMIC DNA]</scope>
</reference>
<name>A0A076YNS9_9CAUD</name>
<dbReference type="GO" id="GO:0006355">
    <property type="term" value="P:regulation of DNA-templated transcription"/>
    <property type="evidence" value="ECO:0007669"/>
    <property type="project" value="InterPro"/>
</dbReference>
<evidence type="ECO:0000313" key="2">
    <source>
        <dbReference type="EMBL" id="AIK68479.1"/>
    </source>
</evidence>
<evidence type="ECO:0000259" key="1">
    <source>
        <dbReference type="Pfam" id="PF09339"/>
    </source>
</evidence>
<dbReference type="Gene3D" id="1.10.10.10">
    <property type="entry name" value="Winged helix-like DNA-binding domain superfamily/Winged helix DNA-binding domain"/>
    <property type="match status" value="1"/>
</dbReference>
<dbReference type="KEGG" id="vg:22109816"/>
<gene>
    <name evidence="2" type="ORF">Lo5R7ANS_09</name>
</gene>
<dbReference type="InterPro" id="IPR005471">
    <property type="entry name" value="Tscrpt_reg_IclR_N"/>
</dbReference>
<accession>A0A076YNS9</accession>
<dbReference type="EMBL" id="KM199771">
    <property type="protein sequence ID" value="AIK68479.1"/>
    <property type="molecule type" value="Genomic_DNA"/>
</dbReference>
<dbReference type="GeneID" id="22109816"/>
<dbReference type="RefSeq" id="YP_009100056.1">
    <property type="nucleotide sequence ID" value="NC_025431.1"/>
</dbReference>
<dbReference type="Pfam" id="PF09339">
    <property type="entry name" value="HTH_IclR"/>
    <property type="match status" value="1"/>
</dbReference>
<feature type="domain" description="HTH iclR-type" evidence="1">
    <location>
        <begin position="49"/>
        <end position="79"/>
    </location>
</feature>
<sequence>MPNVTAKERMKRSAVIELILGACIELDKLGESRDLHVVLMAIRLGNYQKRPMDVTALAAASGLPRTTVIRHIKALEELGRIKVVNTGRRHIPILIGTDRPLVKGFYRRLEQLVISAAANLSKVDSSQVDTKRNEMLIRRPSSPRVRGRQLRE</sequence>